<organism evidence="1 2">
    <name type="scientific">Staphylococcus shinii</name>
    <dbReference type="NCBI Taxonomy" id="2912228"/>
    <lineage>
        <taxon>Bacteria</taxon>
        <taxon>Bacillati</taxon>
        <taxon>Bacillota</taxon>
        <taxon>Bacilli</taxon>
        <taxon>Bacillales</taxon>
        <taxon>Staphylococcaceae</taxon>
        <taxon>Staphylococcus</taxon>
    </lineage>
</organism>
<evidence type="ECO:0000313" key="1">
    <source>
        <dbReference type="EMBL" id="RIN01605.1"/>
    </source>
</evidence>
<gene>
    <name evidence="1" type="ORF">BU112_05155</name>
</gene>
<protein>
    <submittedName>
        <fullName evidence="1">Uncharacterized protein</fullName>
    </submittedName>
</protein>
<reference evidence="1 2" key="1">
    <citation type="journal article" date="2016" name="Front. Microbiol.">
        <title>Comprehensive Phylogenetic Analysis of Bovine Non-aureus Staphylococci Species Based on Whole-Genome Sequencing.</title>
        <authorList>
            <person name="Naushad S."/>
            <person name="Barkema H.W."/>
            <person name="Luby C."/>
            <person name="Condas L.A."/>
            <person name="Nobrega D.B."/>
            <person name="Carson D.A."/>
            <person name="De Buck J."/>
        </authorList>
    </citation>
    <scope>NUCLEOTIDE SEQUENCE [LARGE SCALE GENOMIC DNA]</scope>
    <source>
        <strain evidence="1 2">SNUC 4554</strain>
    </source>
</reference>
<sequence>MRISECKYLCIKKDNMFEKGKLYWLFPTKVSTLNEDFSYVSNQGQLLTEEYKNNNFIKTTLIS</sequence>
<comment type="caution">
    <text evidence="1">The sequence shown here is derived from an EMBL/GenBank/DDBJ whole genome shotgun (WGS) entry which is preliminary data.</text>
</comment>
<keyword evidence="2" id="KW-1185">Reference proteome</keyword>
<dbReference type="Proteomes" id="UP000286317">
    <property type="component" value="Unassembled WGS sequence"/>
</dbReference>
<evidence type="ECO:0000313" key="2">
    <source>
        <dbReference type="Proteomes" id="UP000286317"/>
    </source>
</evidence>
<proteinExistence type="predicted"/>
<name>A0A418IGT0_9STAP</name>
<dbReference type="AlphaFoldDB" id="A0A418IGT0"/>
<dbReference type="EMBL" id="QXUF01000025">
    <property type="protein sequence ID" value="RIN01605.1"/>
    <property type="molecule type" value="Genomic_DNA"/>
</dbReference>
<accession>A0A418IGT0</accession>
<dbReference type="OrthoDB" id="2397582at2"/>